<sequence>MARKETVRRESVSFESEGTRCAATLYRPPEPTGTGTRNPPVVVMGNGFGLPRRFGLPAFAERFAERGLAVLVFDYRTLGESGGQPRNVALPFGQIADWQSAVEYARTIDGVDGNRIGVWGFSLGGGGALVTAAREDVAAYVGQTPIFDGARTLLYIVRQMGPRYGLRTTVAGLRDAARKYTRRNPYYIPIWGNYPDELPALPTPGSKEGHEAVVGEDANSEEINRCAARAFLTFGRYRPIEEARNVDCPALIVEGTRDQIAPGTAIDATVSKISDVSWVAYDTDHFGAFFGDLLEEVAEREGAFLERHLFDKVEQ</sequence>
<evidence type="ECO:0000256" key="1">
    <source>
        <dbReference type="ARBA" id="ARBA00022801"/>
    </source>
</evidence>
<proteinExistence type="predicted"/>
<accession>A0A1N6WN92</accession>
<feature type="domain" description="Xaa-Pro dipeptidyl-peptidase-like" evidence="2">
    <location>
        <begin position="18"/>
        <end position="266"/>
    </location>
</feature>
<organism evidence="3 4">
    <name type="scientific">Haladaptatus litoreus</name>
    <dbReference type="NCBI Taxonomy" id="553468"/>
    <lineage>
        <taxon>Archaea</taxon>
        <taxon>Methanobacteriati</taxon>
        <taxon>Methanobacteriota</taxon>
        <taxon>Stenosarchaea group</taxon>
        <taxon>Halobacteria</taxon>
        <taxon>Halobacteriales</taxon>
        <taxon>Haladaptataceae</taxon>
        <taxon>Haladaptatus</taxon>
    </lineage>
</organism>
<keyword evidence="1 3" id="KW-0378">Hydrolase</keyword>
<dbReference type="Gene3D" id="3.40.50.1820">
    <property type="entry name" value="alpha/beta hydrolase"/>
    <property type="match status" value="1"/>
</dbReference>
<evidence type="ECO:0000313" key="4">
    <source>
        <dbReference type="Proteomes" id="UP000186914"/>
    </source>
</evidence>
<dbReference type="SUPFAM" id="SSF53474">
    <property type="entry name" value="alpha/beta-Hydrolases"/>
    <property type="match status" value="1"/>
</dbReference>
<dbReference type="PANTHER" id="PTHR22946:SF9">
    <property type="entry name" value="POLYKETIDE TRANSFERASE AF380"/>
    <property type="match status" value="1"/>
</dbReference>
<dbReference type="EMBL" id="FTNO01000001">
    <property type="protein sequence ID" value="SIQ91574.1"/>
    <property type="molecule type" value="Genomic_DNA"/>
</dbReference>
<dbReference type="PANTHER" id="PTHR22946">
    <property type="entry name" value="DIENELACTONE HYDROLASE DOMAIN-CONTAINING PROTEIN-RELATED"/>
    <property type="match status" value="1"/>
</dbReference>
<evidence type="ECO:0000259" key="2">
    <source>
        <dbReference type="Pfam" id="PF02129"/>
    </source>
</evidence>
<evidence type="ECO:0000313" key="3">
    <source>
        <dbReference type="EMBL" id="SIQ91574.1"/>
    </source>
</evidence>
<dbReference type="InterPro" id="IPR029058">
    <property type="entry name" value="AB_hydrolase_fold"/>
</dbReference>
<dbReference type="OrthoDB" id="11256at2157"/>
<protein>
    <submittedName>
        <fullName evidence="3">Alpha/beta hydrolase family protein</fullName>
    </submittedName>
</protein>
<dbReference type="Pfam" id="PF02129">
    <property type="entry name" value="Peptidase_S15"/>
    <property type="match status" value="1"/>
</dbReference>
<reference evidence="4" key="1">
    <citation type="submission" date="2017-01" db="EMBL/GenBank/DDBJ databases">
        <authorList>
            <person name="Varghese N."/>
            <person name="Submissions S."/>
        </authorList>
    </citation>
    <scope>NUCLEOTIDE SEQUENCE [LARGE SCALE GENOMIC DNA]</scope>
    <source>
        <strain evidence="4">CGMCC 1.7737</strain>
    </source>
</reference>
<dbReference type="AlphaFoldDB" id="A0A1N6WN92"/>
<gene>
    <name evidence="3" type="ORF">SAMN05421858_0802</name>
</gene>
<name>A0A1N6WN92_9EURY</name>
<dbReference type="InterPro" id="IPR000383">
    <property type="entry name" value="Xaa-Pro-like_dom"/>
</dbReference>
<dbReference type="RefSeq" id="WP_076428130.1">
    <property type="nucleotide sequence ID" value="NZ_FTNO01000001.1"/>
</dbReference>
<keyword evidence="4" id="KW-1185">Reference proteome</keyword>
<dbReference type="GO" id="GO:0016788">
    <property type="term" value="F:hydrolase activity, acting on ester bonds"/>
    <property type="evidence" value="ECO:0007669"/>
    <property type="project" value="UniProtKB-ARBA"/>
</dbReference>
<dbReference type="Proteomes" id="UP000186914">
    <property type="component" value="Unassembled WGS sequence"/>
</dbReference>
<dbReference type="InterPro" id="IPR050261">
    <property type="entry name" value="FrsA_esterase"/>
</dbReference>